<dbReference type="OrthoDB" id="8196283at2759"/>
<evidence type="ECO:0000313" key="4">
    <source>
        <dbReference type="Proteomes" id="UP000479190"/>
    </source>
</evidence>
<dbReference type="AlphaFoldDB" id="A0A6H5IZQ1"/>
<organism evidence="3 4">
    <name type="scientific">Trichogramma brassicae</name>
    <dbReference type="NCBI Taxonomy" id="86971"/>
    <lineage>
        <taxon>Eukaryota</taxon>
        <taxon>Metazoa</taxon>
        <taxon>Ecdysozoa</taxon>
        <taxon>Arthropoda</taxon>
        <taxon>Hexapoda</taxon>
        <taxon>Insecta</taxon>
        <taxon>Pterygota</taxon>
        <taxon>Neoptera</taxon>
        <taxon>Endopterygota</taxon>
        <taxon>Hymenoptera</taxon>
        <taxon>Apocrita</taxon>
        <taxon>Proctotrupomorpha</taxon>
        <taxon>Chalcidoidea</taxon>
        <taxon>Trichogrammatidae</taxon>
        <taxon>Trichogramma</taxon>
    </lineage>
</organism>
<reference evidence="3 4" key="1">
    <citation type="submission" date="2020-02" db="EMBL/GenBank/DDBJ databases">
        <authorList>
            <person name="Ferguson B K."/>
        </authorList>
    </citation>
    <scope>NUCLEOTIDE SEQUENCE [LARGE SCALE GENOMIC DNA]</scope>
</reference>
<proteinExistence type="predicted"/>
<dbReference type="InterPro" id="IPR046700">
    <property type="entry name" value="DUF6570"/>
</dbReference>
<dbReference type="Proteomes" id="UP000479190">
    <property type="component" value="Unassembled WGS sequence"/>
</dbReference>
<dbReference type="EMBL" id="CADCXV010001293">
    <property type="protein sequence ID" value="CAB0043278.1"/>
    <property type="molecule type" value="Genomic_DNA"/>
</dbReference>
<gene>
    <name evidence="3" type="ORF">TBRA_LOCUS14866</name>
</gene>
<feature type="domain" description="DUF6570" evidence="2">
    <location>
        <begin position="283"/>
        <end position="346"/>
    </location>
</feature>
<evidence type="ECO:0000259" key="2">
    <source>
        <dbReference type="Pfam" id="PF20209"/>
    </source>
</evidence>
<sequence length="374" mass="43368">MEKEKLTNILQQRTQKKTQKKEPEAKGKTILNQDPQRLHILVPRTMPCKEAIDILKEYGEIDFYDIIEMDKRPPKVYAMYVRYCTQKAADQARKTTAFTKEIRPAPRWVPRNQYRFLPREYVCLYCHHKATLCRKESHDEICSGQQPQERWRNNELKANTIRGLKTHYLCGQAVRDHDWKNHLYSIKVIEFIDPSSSDDLVLSNMATKKIVSVSVCDETWGSDHCPCDSPATTIRAGKNFDVSIAKIVWNSCVNCRRSFPGMKLYLDYCSLCKSPDHRHYYTALNNMNPGEKPTELQDLTYIEQMLISRVHPIVSLYRINGGQYAYSGSVINFTQNIHEFECGWKFPTMSYVGTGTVAKWRCTSISIPKISDNT</sequence>
<accession>A0A6H5IZQ1</accession>
<protein>
    <recommendedName>
        <fullName evidence="2">DUF6570 domain-containing protein</fullName>
    </recommendedName>
</protein>
<dbReference type="Pfam" id="PF20209">
    <property type="entry name" value="DUF6570"/>
    <property type="match status" value="1"/>
</dbReference>
<evidence type="ECO:0000256" key="1">
    <source>
        <dbReference type="SAM" id="MobiDB-lite"/>
    </source>
</evidence>
<evidence type="ECO:0000313" key="3">
    <source>
        <dbReference type="EMBL" id="CAB0043278.1"/>
    </source>
</evidence>
<name>A0A6H5IZQ1_9HYME</name>
<feature type="region of interest" description="Disordered" evidence="1">
    <location>
        <begin position="1"/>
        <end position="30"/>
    </location>
</feature>
<keyword evidence="4" id="KW-1185">Reference proteome</keyword>